<sequence length="61" mass="6892">MLWSCLASMSAYAKELNTAEIGYAAIQEVGMNFIVNLPWKIGKLVEIMLFASQLRYFFGVI</sequence>
<keyword evidence="3" id="KW-1185">Reference proteome</keyword>
<evidence type="ECO:0000259" key="1">
    <source>
        <dbReference type="Pfam" id="PF23387"/>
    </source>
</evidence>
<reference evidence="2" key="2">
    <citation type="submission" date="2020-11" db="EMBL/GenBank/DDBJ databases">
        <authorList>
            <person name="McCartney M.A."/>
            <person name="Auch B."/>
            <person name="Kono T."/>
            <person name="Mallez S."/>
            <person name="Becker A."/>
            <person name="Gohl D.M."/>
            <person name="Silverstein K.A.T."/>
            <person name="Koren S."/>
            <person name="Bechman K.B."/>
            <person name="Herman A."/>
            <person name="Abrahante J.E."/>
            <person name="Garbe J."/>
        </authorList>
    </citation>
    <scope>NUCLEOTIDE SEQUENCE</scope>
    <source>
        <strain evidence="2">Duluth1</strain>
        <tissue evidence="2">Whole animal</tissue>
    </source>
</reference>
<organism evidence="2 3">
    <name type="scientific">Dreissena polymorpha</name>
    <name type="common">Zebra mussel</name>
    <name type="synonym">Mytilus polymorpha</name>
    <dbReference type="NCBI Taxonomy" id="45954"/>
    <lineage>
        <taxon>Eukaryota</taxon>
        <taxon>Metazoa</taxon>
        <taxon>Spiralia</taxon>
        <taxon>Lophotrochozoa</taxon>
        <taxon>Mollusca</taxon>
        <taxon>Bivalvia</taxon>
        <taxon>Autobranchia</taxon>
        <taxon>Heteroconchia</taxon>
        <taxon>Euheterodonta</taxon>
        <taxon>Imparidentia</taxon>
        <taxon>Neoheterodontei</taxon>
        <taxon>Myida</taxon>
        <taxon>Dreissenoidea</taxon>
        <taxon>Dreissenidae</taxon>
        <taxon>Dreissena</taxon>
    </lineage>
</organism>
<dbReference type="AlphaFoldDB" id="A0A9D4JD41"/>
<proteinExistence type="predicted"/>
<protein>
    <recommendedName>
        <fullName evidence="1">IFT80/172/WDR35 TPR domain-containing protein</fullName>
    </recommendedName>
</protein>
<evidence type="ECO:0000313" key="2">
    <source>
        <dbReference type="EMBL" id="KAH3805354.1"/>
    </source>
</evidence>
<name>A0A9D4JD41_DREPO</name>
<feature type="domain" description="IFT80/172/WDR35 TPR" evidence="1">
    <location>
        <begin position="2"/>
        <end position="53"/>
    </location>
</feature>
<dbReference type="InterPro" id="IPR056157">
    <property type="entry name" value="TPR_IFT80_172_dom"/>
</dbReference>
<dbReference type="EMBL" id="JAIWYP010000006">
    <property type="protein sequence ID" value="KAH3805354.1"/>
    <property type="molecule type" value="Genomic_DNA"/>
</dbReference>
<dbReference type="Pfam" id="PF23387">
    <property type="entry name" value="TPR_IFT80_172"/>
    <property type="match status" value="1"/>
</dbReference>
<accession>A0A9D4JD41</accession>
<evidence type="ECO:0000313" key="3">
    <source>
        <dbReference type="Proteomes" id="UP000828390"/>
    </source>
</evidence>
<dbReference type="Proteomes" id="UP000828390">
    <property type="component" value="Unassembled WGS sequence"/>
</dbReference>
<gene>
    <name evidence="2" type="ORF">DPMN_133656</name>
</gene>
<reference evidence="2" key="1">
    <citation type="journal article" date="2019" name="bioRxiv">
        <title>The Genome of the Zebra Mussel, Dreissena polymorpha: A Resource for Invasive Species Research.</title>
        <authorList>
            <person name="McCartney M.A."/>
            <person name="Auch B."/>
            <person name="Kono T."/>
            <person name="Mallez S."/>
            <person name="Zhang Y."/>
            <person name="Obille A."/>
            <person name="Becker A."/>
            <person name="Abrahante J.E."/>
            <person name="Garbe J."/>
            <person name="Badalamenti J.P."/>
            <person name="Herman A."/>
            <person name="Mangelson H."/>
            <person name="Liachko I."/>
            <person name="Sullivan S."/>
            <person name="Sone E.D."/>
            <person name="Koren S."/>
            <person name="Silverstein K.A.T."/>
            <person name="Beckman K.B."/>
            <person name="Gohl D.M."/>
        </authorList>
    </citation>
    <scope>NUCLEOTIDE SEQUENCE</scope>
    <source>
        <strain evidence="2">Duluth1</strain>
        <tissue evidence="2">Whole animal</tissue>
    </source>
</reference>
<comment type="caution">
    <text evidence="2">The sequence shown here is derived from an EMBL/GenBank/DDBJ whole genome shotgun (WGS) entry which is preliminary data.</text>
</comment>